<dbReference type="Pfam" id="PF12802">
    <property type="entry name" value="MarR_2"/>
    <property type="match status" value="1"/>
</dbReference>
<dbReference type="SUPFAM" id="SSF46785">
    <property type="entry name" value="Winged helix' DNA-binding domain"/>
    <property type="match status" value="1"/>
</dbReference>
<name>A0ABW4SU00_9ACTN</name>
<dbReference type="EMBL" id="JBHUFV010000021">
    <property type="protein sequence ID" value="MFD1932608.1"/>
    <property type="molecule type" value="Genomic_DNA"/>
</dbReference>
<reference evidence="3" key="1">
    <citation type="journal article" date="2019" name="Int. J. Syst. Evol. Microbiol.">
        <title>The Global Catalogue of Microorganisms (GCM) 10K type strain sequencing project: providing services to taxonomists for standard genome sequencing and annotation.</title>
        <authorList>
            <consortium name="The Broad Institute Genomics Platform"/>
            <consortium name="The Broad Institute Genome Sequencing Center for Infectious Disease"/>
            <person name="Wu L."/>
            <person name="Ma J."/>
        </authorList>
    </citation>
    <scope>NUCLEOTIDE SEQUENCE [LARGE SCALE GENOMIC DNA]</scope>
    <source>
        <strain evidence="3">ICMP 6774ER</strain>
    </source>
</reference>
<proteinExistence type="predicted"/>
<keyword evidence="3" id="KW-1185">Reference proteome</keyword>
<dbReference type="Gene3D" id="1.10.10.10">
    <property type="entry name" value="Winged helix-like DNA-binding domain superfamily/Winged helix DNA-binding domain"/>
    <property type="match status" value="1"/>
</dbReference>
<dbReference type="PRINTS" id="PR00598">
    <property type="entry name" value="HTHMARR"/>
</dbReference>
<evidence type="ECO:0000259" key="1">
    <source>
        <dbReference type="PROSITE" id="PS50995"/>
    </source>
</evidence>
<feature type="domain" description="HTH marR-type" evidence="1">
    <location>
        <begin position="4"/>
        <end position="136"/>
    </location>
</feature>
<dbReference type="PROSITE" id="PS50995">
    <property type="entry name" value="HTH_MARR_2"/>
    <property type="match status" value="1"/>
</dbReference>
<dbReference type="PANTHER" id="PTHR33164">
    <property type="entry name" value="TRANSCRIPTIONAL REGULATOR, MARR FAMILY"/>
    <property type="match status" value="1"/>
</dbReference>
<gene>
    <name evidence="2" type="ORF">ACFSKW_14080</name>
</gene>
<dbReference type="PANTHER" id="PTHR33164:SF43">
    <property type="entry name" value="HTH-TYPE TRANSCRIPTIONAL REPRESSOR YETL"/>
    <property type="match status" value="1"/>
</dbReference>
<organism evidence="2 3">
    <name type="scientific">Nonomuraea mangrovi</name>
    <dbReference type="NCBI Taxonomy" id="2316207"/>
    <lineage>
        <taxon>Bacteria</taxon>
        <taxon>Bacillati</taxon>
        <taxon>Actinomycetota</taxon>
        <taxon>Actinomycetes</taxon>
        <taxon>Streptosporangiales</taxon>
        <taxon>Streptosporangiaceae</taxon>
        <taxon>Nonomuraea</taxon>
    </lineage>
</organism>
<dbReference type="InterPro" id="IPR039422">
    <property type="entry name" value="MarR/SlyA-like"/>
</dbReference>
<accession>A0ABW4SU00</accession>
<dbReference type="InterPro" id="IPR000835">
    <property type="entry name" value="HTH_MarR-typ"/>
</dbReference>
<dbReference type="InterPro" id="IPR036390">
    <property type="entry name" value="WH_DNA-bd_sf"/>
</dbReference>
<dbReference type="SMART" id="SM00347">
    <property type="entry name" value="HTH_MARR"/>
    <property type="match status" value="1"/>
</dbReference>
<dbReference type="Proteomes" id="UP001597368">
    <property type="component" value="Unassembled WGS sequence"/>
</dbReference>
<dbReference type="InterPro" id="IPR036388">
    <property type="entry name" value="WH-like_DNA-bd_sf"/>
</dbReference>
<sequence>MSDRHDLAAMLQPLVRSLIAAELPVLAEHGISMWGYSVLSALDGSAVRTQAALAESIGADKTRIITTLDRLQEAGLISRVPDPGDRRARLLEITEEGRRVRRAVQADIHSNEDRLLAGLPSADRDAFLRAVRMLSELSREEIIGDR</sequence>
<evidence type="ECO:0000313" key="2">
    <source>
        <dbReference type="EMBL" id="MFD1932608.1"/>
    </source>
</evidence>
<protein>
    <submittedName>
        <fullName evidence="2">MarR family winged helix-turn-helix transcriptional regulator</fullName>
    </submittedName>
</protein>
<dbReference type="RefSeq" id="WP_379572667.1">
    <property type="nucleotide sequence ID" value="NZ_JBHUFV010000021.1"/>
</dbReference>
<evidence type="ECO:0000313" key="3">
    <source>
        <dbReference type="Proteomes" id="UP001597368"/>
    </source>
</evidence>
<comment type="caution">
    <text evidence="2">The sequence shown here is derived from an EMBL/GenBank/DDBJ whole genome shotgun (WGS) entry which is preliminary data.</text>
</comment>